<keyword evidence="2" id="KW-1185">Reference proteome</keyword>
<proteinExistence type="predicted"/>
<gene>
    <name evidence="1" type="ORF">ILYODFUR_027021</name>
</gene>
<dbReference type="Proteomes" id="UP001482620">
    <property type="component" value="Unassembled WGS sequence"/>
</dbReference>
<sequence length="101" mass="11269">MSRKQTLTPSTMRVCHKRSWLLKKIAKEAGCSEFCIQAYSVKVKYEGNQACFLKATVSTAIYLDILEHFMLPSADKFWGDADIIFPLDLAACYTAKGLIAG</sequence>
<evidence type="ECO:0000313" key="1">
    <source>
        <dbReference type="EMBL" id="MEQ2230223.1"/>
    </source>
</evidence>
<comment type="caution">
    <text evidence="1">The sequence shown here is derived from an EMBL/GenBank/DDBJ whole genome shotgun (WGS) entry which is preliminary data.</text>
</comment>
<accession>A0ABV0TBE3</accession>
<evidence type="ECO:0000313" key="2">
    <source>
        <dbReference type="Proteomes" id="UP001482620"/>
    </source>
</evidence>
<organism evidence="1 2">
    <name type="scientific">Ilyodon furcidens</name>
    <name type="common">goldbreast splitfin</name>
    <dbReference type="NCBI Taxonomy" id="33524"/>
    <lineage>
        <taxon>Eukaryota</taxon>
        <taxon>Metazoa</taxon>
        <taxon>Chordata</taxon>
        <taxon>Craniata</taxon>
        <taxon>Vertebrata</taxon>
        <taxon>Euteleostomi</taxon>
        <taxon>Actinopterygii</taxon>
        <taxon>Neopterygii</taxon>
        <taxon>Teleostei</taxon>
        <taxon>Neoteleostei</taxon>
        <taxon>Acanthomorphata</taxon>
        <taxon>Ovalentaria</taxon>
        <taxon>Atherinomorphae</taxon>
        <taxon>Cyprinodontiformes</taxon>
        <taxon>Goodeidae</taxon>
        <taxon>Ilyodon</taxon>
    </lineage>
</organism>
<reference evidence="1 2" key="1">
    <citation type="submission" date="2021-06" db="EMBL/GenBank/DDBJ databases">
        <authorList>
            <person name="Palmer J.M."/>
        </authorList>
    </citation>
    <scope>NUCLEOTIDE SEQUENCE [LARGE SCALE GENOMIC DNA]</scope>
    <source>
        <strain evidence="2">if_2019</strain>
        <tissue evidence="1">Muscle</tissue>
    </source>
</reference>
<protein>
    <submittedName>
        <fullName evidence="1">Uncharacterized protein</fullName>
    </submittedName>
</protein>
<dbReference type="EMBL" id="JAHRIQ010026670">
    <property type="protein sequence ID" value="MEQ2230223.1"/>
    <property type="molecule type" value="Genomic_DNA"/>
</dbReference>
<name>A0ABV0TBE3_9TELE</name>